<proteinExistence type="predicted"/>
<organism evidence="2 3">
    <name type="scientific">Mycobacterium phage Madruga</name>
    <dbReference type="NCBI Taxonomy" id="1675552"/>
    <lineage>
        <taxon>Viruses</taxon>
        <taxon>Duplodnaviria</taxon>
        <taxon>Heunggongvirae</taxon>
        <taxon>Uroviricota</taxon>
        <taxon>Caudoviricetes</taxon>
        <taxon>Patiencevirus</taxon>
        <taxon>Patiencevirus patience</taxon>
    </lineage>
</organism>
<evidence type="ECO:0000256" key="1">
    <source>
        <dbReference type="SAM" id="MobiDB-lite"/>
    </source>
</evidence>
<evidence type="ECO:0000313" key="3">
    <source>
        <dbReference type="Proteomes" id="UP000222075"/>
    </source>
</evidence>
<sequence>MKKYWSPALAFAAGVFAFGMALGTAFAAEAGAVPPGPNTCVSGGGGFIGGGSFRDCDLWPDGSFWHEVIGWGPFAHGGSAGRVCDSPRGNPFPPPTDSDPNTKCPGW</sequence>
<dbReference type="Proteomes" id="UP000222075">
    <property type="component" value="Segment"/>
</dbReference>
<evidence type="ECO:0000313" key="2">
    <source>
        <dbReference type="EMBL" id="AKU45359.1"/>
    </source>
</evidence>
<feature type="region of interest" description="Disordered" evidence="1">
    <location>
        <begin position="85"/>
        <end position="107"/>
    </location>
</feature>
<gene>
    <name evidence="2" type="ORF">MADRUGA_69</name>
</gene>
<dbReference type="EMBL" id="KR997933">
    <property type="protein sequence ID" value="AKU45359.1"/>
    <property type="molecule type" value="Genomic_DNA"/>
</dbReference>
<accession>A0A0K1LSA4</accession>
<protein>
    <submittedName>
        <fullName evidence="2">Uncharacterized protein</fullName>
    </submittedName>
</protein>
<reference evidence="2 3" key="1">
    <citation type="journal article" date="2016" name="BMC Microbiol.">
        <title>Characterization of mycobacteria and mycobacteriophages isolated from compost at the Sao Paulo Zoo Park Foundation in Brazil and creation of the new mycobacteriophage Cluster U.</title>
        <authorList>
            <person name="Lima-Junior J.D."/>
            <person name="Viana-Niero C."/>
            <person name="Conde Oliveira D.V."/>
            <person name="Machado G.E."/>
            <person name="Rabello M.C."/>
            <person name="Martins-Junior J."/>
            <person name="Martins L.F."/>
            <person name="Digiampietri L.A."/>
            <person name="da Silva A.M."/>
            <person name="Setubal J.C."/>
            <person name="Russell D.A."/>
            <person name="Jacobs-Sera D."/>
            <person name="Pope W.H."/>
            <person name="Hatfull G.F."/>
            <person name="Leao S.C."/>
        </authorList>
    </citation>
    <scope>NUCLEOTIDE SEQUENCE [LARGE SCALE GENOMIC DNA]</scope>
</reference>
<name>A0A0K1LSA4_9CAUD</name>